<evidence type="ECO:0000313" key="11">
    <source>
        <dbReference type="Proteomes" id="UP000226592"/>
    </source>
</evidence>
<evidence type="ECO:0000256" key="8">
    <source>
        <dbReference type="RuleBase" id="RU003653"/>
    </source>
</evidence>
<evidence type="ECO:0000256" key="1">
    <source>
        <dbReference type="ARBA" id="ARBA00000294"/>
    </source>
</evidence>
<keyword evidence="7" id="KW-0378">Hydrolase</keyword>
<dbReference type="InterPro" id="IPR050247">
    <property type="entry name" value="Met_Aminopeptidase_Type2"/>
</dbReference>
<dbReference type="GO" id="GO:0070006">
    <property type="term" value="F:metalloaminopeptidase activity"/>
    <property type="evidence" value="ECO:0007669"/>
    <property type="project" value="InterPro"/>
</dbReference>
<evidence type="ECO:0000259" key="9">
    <source>
        <dbReference type="Pfam" id="PF00557"/>
    </source>
</evidence>
<dbReference type="Proteomes" id="UP000226592">
    <property type="component" value="Unassembled WGS sequence"/>
</dbReference>
<gene>
    <name evidence="10" type="ORF">CL943_01970</name>
</gene>
<evidence type="ECO:0000256" key="2">
    <source>
        <dbReference type="ARBA" id="ARBA00001936"/>
    </source>
</evidence>
<evidence type="ECO:0000256" key="6">
    <source>
        <dbReference type="ARBA" id="ARBA00022723"/>
    </source>
</evidence>
<dbReference type="NCBIfam" id="TIGR00501">
    <property type="entry name" value="met_pdase_II"/>
    <property type="match status" value="1"/>
</dbReference>
<name>A0A2D6M0W4_9ARCH</name>
<dbReference type="PRINTS" id="PR00599">
    <property type="entry name" value="MAPEPTIDASE"/>
</dbReference>
<evidence type="ECO:0000256" key="4">
    <source>
        <dbReference type="ARBA" id="ARBA00022438"/>
    </source>
</evidence>
<comment type="similarity">
    <text evidence="8">Belongs to the peptidase M24A family.</text>
</comment>
<protein>
    <recommendedName>
        <fullName evidence="8">Methionine aminopeptidase</fullName>
        <ecNumber evidence="8">3.4.11.18</ecNumber>
    </recommendedName>
</protein>
<dbReference type="InterPro" id="IPR002468">
    <property type="entry name" value="Pept_M24A_MAP2"/>
</dbReference>
<accession>A0A2D6M0W4</accession>
<dbReference type="SUPFAM" id="SSF46785">
    <property type="entry name" value="Winged helix' DNA-binding domain"/>
    <property type="match status" value="1"/>
</dbReference>
<organism evidence="10 11">
    <name type="scientific">Candidatus Iainarchaeum sp</name>
    <dbReference type="NCBI Taxonomy" id="3101447"/>
    <lineage>
        <taxon>Archaea</taxon>
        <taxon>Candidatus Iainarchaeota</taxon>
        <taxon>Candidatus Iainarchaeia</taxon>
        <taxon>Candidatus Iainarchaeales</taxon>
        <taxon>Candidatus Iainarchaeaceae</taxon>
        <taxon>Candidatus Iainarchaeum</taxon>
    </lineage>
</organism>
<comment type="caution">
    <text evidence="10">The sequence shown here is derived from an EMBL/GenBank/DDBJ whole genome shotgun (WGS) entry which is preliminary data.</text>
</comment>
<proteinExistence type="inferred from homology"/>
<keyword evidence="4 8" id="KW-0031">Aminopeptidase</keyword>
<dbReference type="InterPro" id="IPR000994">
    <property type="entry name" value="Pept_M24"/>
</dbReference>
<comment type="cofactor">
    <cofactor evidence="3">
        <name>Fe(2+)</name>
        <dbReference type="ChEBI" id="CHEBI:29033"/>
    </cofactor>
</comment>
<evidence type="ECO:0000256" key="7">
    <source>
        <dbReference type="ARBA" id="ARBA00022801"/>
    </source>
</evidence>
<keyword evidence="5 8" id="KW-0645">Protease</keyword>
<dbReference type="EC" id="3.4.11.18" evidence="8"/>
<dbReference type="InterPro" id="IPR036005">
    <property type="entry name" value="Creatinase/aminopeptidase-like"/>
</dbReference>
<comment type="cofactor">
    <cofactor evidence="2">
        <name>Mn(2+)</name>
        <dbReference type="ChEBI" id="CHEBI:29035"/>
    </cofactor>
</comment>
<dbReference type="GO" id="GO:0005737">
    <property type="term" value="C:cytoplasm"/>
    <property type="evidence" value="ECO:0007669"/>
    <property type="project" value="TreeGrafter"/>
</dbReference>
<sequence>MKMDSKTAEKYVKAGKILGSVQKKARKSAVADKKLLDIALVVEKAVKDLSEGKAKLAFPVNLSLNEAAAHYTPGTGDETVLGKNDVLKIDIGVHIDGFIADGSFTVNPSNEWANLIEASELALENALSIAKLGLEIGKIGTEIEKTIKGKGFKPVQNLTGHGLEQYVQHAAPGIPNIENNDTRKLEDGQAYAFEPFATDGEGIVREGAQSEIFAVEEARLIRNNHARNVLEFILENYNTLPFAERWIADGLKMSEFQRKIGLRELLKAKCIKAFPVLKEEQGKMVSQAENSIIIHEGKVIKLIK</sequence>
<comment type="cofactor">
    <cofactor evidence="8">
        <name>Co(2+)</name>
        <dbReference type="ChEBI" id="CHEBI:48828"/>
    </cofactor>
    <cofactor evidence="8">
        <name>Zn(2+)</name>
        <dbReference type="ChEBI" id="CHEBI:29105"/>
    </cofactor>
    <cofactor evidence="8">
        <name>Mn(2+)</name>
        <dbReference type="ChEBI" id="CHEBI:29035"/>
    </cofactor>
    <cofactor evidence="8">
        <name>Fe(2+)</name>
        <dbReference type="ChEBI" id="CHEBI:29033"/>
    </cofactor>
    <text evidence="8">Binds 2 divalent metal cations per subunit. Has a high-affinity and a low affinity metal-binding site. The true nature of the physiological cofactor is under debate. The enzyme is active with cobalt, zinc, manganese or divalent iron ions.</text>
</comment>
<comment type="function">
    <text evidence="8">Removes the N-terminal methionine from nascent proteins. The N-terminal methionine is often cleaved when the second residue in the primary sequence is small and uncharged (Met-Ala-, Cys, Gly, Pro, Ser, Thr, or Val).</text>
</comment>
<keyword evidence="6 8" id="KW-0479">Metal-binding</keyword>
<dbReference type="InterPro" id="IPR036388">
    <property type="entry name" value="WH-like_DNA-bd_sf"/>
</dbReference>
<dbReference type="InterPro" id="IPR001714">
    <property type="entry name" value="Pept_M24_MAP"/>
</dbReference>
<dbReference type="Pfam" id="PF00557">
    <property type="entry name" value="Peptidase_M24"/>
    <property type="match status" value="1"/>
</dbReference>
<dbReference type="Gene3D" id="1.10.10.10">
    <property type="entry name" value="Winged helix-like DNA-binding domain superfamily/Winged helix DNA-binding domain"/>
    <property type="match status" value="1"/>
</dbReference>
<dbReference type="PANTHER" id="PTHR45777">
    <property type="entry name" value="METHIONINE AMINOPEPTIDASE 2"/>
    <property type="match status" value="1"/>
</dbReference>
<evidence type="ECO:0000256" key="5">
    <source>
        <dbReference type="ARBA" id="ARBA00022670"/>
    </source>
</evidence>
<dbReference type="AlphaFoldDB" id="A0A2D6M0W4"/>
<dbReference type="EMBL" id="NZBU01000005">
    <property type="protein sequence ID" value="MAG22051.1"/>
    <property type="molecule type" value="Genomic_DNA"/>
</dbReference>
<dbReference type="Gene3D" id="3.90.230.10">
    <property type="entry name" value="Creatinase/methionine aminopeptidase superfamily"/>
    <property type="match status" value="1"/>
</dbReference>
<reference evidence="11" key="1">
    <citation type="submission" date="2017-09" db="EMBL/GenBank/DDBJ databases">
        <title>The Reconstruction of 2,631 Draft Metagenome-Assembled Genomes from the Global Oceans.</title>
        <authorList>
            <person name="Tully B.J."/>
            <person name="Graham E.D."/>
            <person name="Heidelberg J.F."/>
        </authorList>
    </citation>
    <scope>NUCLEOTIDE SEQUENCE [LARGE SCALE GENOMIC DNA]</scope>
</reference>
<dbReference type="InterPro" id="IPR018349">
    <property type="entry name" value="Pept_M24A_MAP2_BS"/>
</dbReference>
<dbReference type="PANTHER" id="PTHR45777:SF2">
    <property type="entry name" value="METHIONINE AMINOPEPTIDASE 2"/>
    <property type="match status" value="1"/>
</dbReference>
<dbReference type="GO" id="GO:0006508">
    <property type="term" value="P:proteolysis"/>
    <property type="evidence" value="ECO:0007669"/>
    <property type="project" value="UniProtKB-KW"/>
</dbReference>
<evidence type="ECO:0000313" key="10">
    <source>
        <dbReference type="EMBL" id="MAG22051.1"/>
    </source>
</evidence>
<feature type="domain" description="Peptidase M24" evidence="9">
    <location>
        <begin position="10"/>
        <end position="204"/>
    </location>
</feature>
<evidence type="ECO:0000256" key="3">
    <source>
        <dbReference type="ARBA" id="ARBA00001954"/>
    </source>
</evidence>
<dbReference type="GO" id="GO:0046872">
    <property type="term" value="F:metal ion binding"/>
    <property type="evidence" value="ECO:0007669"/>
    <property type="project" value="UniProtKB-KW"/>
</dbReference>
<dbReference type="PROSITE" id="PS01202">
    <property type="entry name" value="MAP_2"/>
    <property type="match status" value="1"/>
</dbReference>
<comment type="catalytic activity">
    <reaction evidence="1 8">
        <text>Release of N-terminal amino acids, preferentially methionine, from peptides and arylamides.</text>
        <dbReference type="EC" id="3.4.11.18"/>
    </reaction>
</comment>
<dbReference type="SUPFAM" id="SSF55920">
    <property type="entry name" value="Creatinase/aminopeptidase"/>
    <property type="match status" value="1"/>
</dbReference>
<dbReference type="InterPro" id="IPR036390">
    <property type="entry name" value="WH_DNA-bd_sf"/>
</dbReference>
<dbReference type="GO" id="GO:0004239">
    <property type="term" value="F:initiator methionyl aminopeptidase activity"/>
    <property type="evidence" value="ECO:0007669"/>
    <property type="project" value="UniProtKB-EC"/>
</dbReference>